<name>A0A644Y4Y9_9ZZZZ</name>
<dbReference type="AlphaFoldDB" id="A0A644Y4Y9"/>
<sequence>MRSVVGVEIHLLDLAHERIAGVGAGALVVEGLLGHRVQAV</sequence>
<proteinExistence type="predicted"/>
<reference evidence="1" key="1">
    <citation type="submission" date="2019-08" db="EMBL/GenBank/DDBJ databases">
        <authorList>
            <person name="Kucharzyk K."/>
            <person name="Murdoch R.W."/>
            <person name="Higgins S."/>
            <person name="Loffler F."/>
        </authorList>
    </citation>
    <scope>NUCLEOTIDE SEQUENCE</scope>
</reference>
<comment type="caution">
    <text evidence="1">The sequence shown here is derived from an EMBL/GenBank/DDBJ whole genome shotgun (WGS) entry which is preliminary data.</text>
</comment>
<accession>A0A644Y4Y9</accession>
<organism evidence="1">
    <name type="scientific">bioreactor metagenome</name>
    <dbReference type="NCBI Taxonomy" id="1076179"/>
    <lineage>
        <taxon>unclassified sequences</taxon>
        <taxon>metagenomes</taxon>
        <taxon>ecological metagenomes</taxon>
    </lineage>
</organism>
<protein>
    <submittedName>
        <fullName evidence="1">Uncharacterized protein</fullName>
    </submittedName>
</protein>
<evidence type="ECO:0000313" key="1">
    <source>
        <dbReference type="EMBL" id="MPM22988.1"/>
    </source>
</evidence>
<dbReference type="EMBL" id="VSSQ01003932">
    <property type="protein sequence ID" value="MPM22988.1"/>
    <property type="molecule type" value="Genomic_DNA"/>
</dbReference>
<gene>
    <name evidence="1" type="ORF">SDC9_69449</name>
</gene>